<organism evidence="1 2">
    <name type="scientific">Burkholderia thailandensis</name>
    <dbReference type="NCBI Taxonomy" id="57975"/>
    <lineage>
        <taxon>Bacteria</taxon>
        <taxon>Pseudomonadati</taxon>
        <taxon>Pseudomonadota</taxon>
        <taxon>Betaproteobacteria</taxon>
        <taxon>Burkholderiales</taxon>
        <taxon>Burkholderiaceae</taxon>
        <taxon>Burkholderia</taxon>
        <taxon>pseudomallei group</taxon>
    </lineage>
</organism>
<gene>
    <name evidence="1" type="ORF">C7S16_5807</name>
</gene>
<comment type="caution">
    <text evidence="1">The sequence shown here is derived from an EMBL/GenBank/DDBJ whole genome shotgun (WGS) entry which is preliminary data.</text>
</comment>
<dbReference type="AlphaFoldDB" id="A0AAW9CUB7"/>
<protein>
    <submittedName>
        <fullName evidence="1">Uncharacterized protein</fullName>
    </submittedName>
</protein>
<name>A0AAW9CUB7_BURTH</name>
<dbReference type="EMBL" id="QXCT01000001">
    <property type="protein sequence ID" value="MDW9252259.1"/>
    <property type="molecule type" value="Genomic_DNA"/>
</dbReference>
<evidence type="ECO:0000313" key="1">
    <source>
        <dbReference type="EMBL" id="MDW9252259.1"/>
    </source>
</evidence>
<evidence type="ECO:0000313" key="2">
    <source>
        <dbReference type="Proteomes" id="UP001272137"/>
    </source>
</evidence>
<proteinExistence type="predicted"/>
<reference evidence="1" key="1">
    <citation type="submission" date="2018-08" db="EMBL/GenBank/DDBJ databases">
        <title>Identification of Burkholderia cepacia strains that express a Burkholderia pseudomallei-like capsular polysaccharide.</title>
        <authorList>
            <person name="Burtnick M.N."/>
            <person name="Vongsouvath M."/>
            <person name="Newton P."/>
            <person name="Wuthiekanun V."/>
            <person name="Limmathurotsakul D."/>
            <person name="Brett P.J."/>
            <person name="Chantratita N."/>
            <person name="Dance D.A."/>
        </authorList>
    </citation>
    <scope>NUCLEOTIDE SEQUENCE</scope>
    <source>
        <strain evidence="1">SBXCC001</strain>
    </source>
</reference>
<sequence length="54" mass="6315">MLEFASLPEEARREFLVLLNNFIFLSPAARRKTQAEWKRIAAMDRLPHSGTTKR</sequence>
<accession>A0AAW9CUB7</accession>
<dbReference type="Proteomes" id="UP001272137">
    <property type="component" value="Unassembled WGS sequence"/>
</dbReference>